<dbReference type="FunFam" id="3.30.1390.10:FF:000001">
    <property type="entry name" value="50S ribosomal protein L7/L12"/>
    <property type="match status" value="1"/>
</dbReference>
<dbReference type="PANTHER" id="PTHR45987:SF4">
    <property type="entry name" value="LARGE RIBOSOMAL SUBUNIT PROTEIN BL12M"/>
    <property type="match status" value="1"/>
</dbReference>
<protein>
    <submittedName>
        <fullName evidence="6">DEKNAAC100119</fullName>
    </submittedName>
</protein>
<dbReference type="PANTHER" id="PTHR45987">
    <property type="entry name" value="39S RIBOSOMAL PROTEIN L12"/>
    <property type="match status" value="1"/>
</dbReference>
<keyword evidence="2" id="KW-0689">Ribosomal protein</keyword>
<dbReference type="FunCoup" id="A0A448YFI2">
    <property type="interactions" value="793"/>
</dbReference>
<evidence type="ECO:0000256" key="2">
    <source>
        <dbReference type="ARBA" id="ARBA00022980"/>
    </source>
</evidence>
<dbReference type="HAMAP" id="MF_00368">
    <property type="entry name" value="Ribosomal_bL12"/>
    <property type="match status" value="1"/>
</dbReference>
<comment type="similarity">
    <text evidence="1">Belongs to the bacterial ribosomal protein bL12 family.</text>
</comment>
<accession>A0A448YFI2</accession>
<dbReference type="InParanoid" id="A0A448YFI2"/>
<dbReference type="SUPFAM" id="SSF54736">
    <property type="entry name" value="ClpS-like"/>
    <property type="match status" value="1"/>
</dbReference>
<dbReference type="EMBL" id="CAACVR010000001">
    <property type="protein sequence ID" value="VEU19715.1"/>
    <property type="molecule type" value="Genomic_DNA"/>
</dbReference>
<dbReference type="InterPro" id="IPR008932">
    <property type="entry name" value="Ribosomal_bL12_oligo"/>
</dbReference>
<sequence length="189" mass="20222">MSAILRQSARSLLRTSCRRGYMIPASSIVARYNSTAAPTEATKEVPEAKGEAVDAKIQQIVESISQLTLLETSALIKELKSKLDIPDVAFPVAGAAVAAPSAVDADAADAGAKEEPKQKTIFNLKLESFDAKSKAKVIKEVKSELGLSLVAAKKLVESAPKVLKENMSKEDAEKFKETLEKHGAKVTLE</sequence>
<evidence type="ECO:0000259" key="4">
    <source>
        <dbReference type="Pfam" id="PF00542"/>
    </source>
</evidence>
<keyword evidence="3" id="KW-0687">Ribonucleoprotein</keyword>
<gene>
    <name evidence="6" type="ORF">BRENAR_LOCUS451</name>
</gene>
<dbReference type="InterPro" id="IPR036235">
    <property type="entry name" value="Ribosomal_bL12_oligo_N_sf"/>
</dbReference>
<feature type="domain" description="Large ribosomal subunit protein bL12 C-terminal" evidence="4">
    <location>
        <begin position="122"/>
        <end position="189"/>
    </location>
</feature>
<dbReference type="STRING" id="13370.A0A448YFI2"/>
<dbReference type="GO" id="GO:0003729">
    <property type="term" value="F:mRNA binding"/>
    <property type="evidence" value="ECO:0007669"/>
    <property type="project" value="TreeGrafter"/>
</dbReference>
<dbReference type="AlphaFoldDB" id="A0A448YFI2"/>
<dbReference type="InterPro" id="IPR000206">
    <property type="entry name" value="Ribosomal_bL12"/>
</dbReference>
<keyword evidence="7" id="KW-1185">Reference proteome</keyword>
<evidence type="ECO:0000256" key="3">
    <source>
        <dbReference type="ARBA" id="ARBA00023274"/>
    </source>
</evidence>
<evidence type="ECO:0000259" key="5">
    <source>
        <dbReference type="Pfam" id="PF16320"/>
    </source>
</evidence>
<evidence type="ECO:0000313" key="7">
    <source>
        <dbReference type="Proteomes" id="UP000290900"/>
    </source>
</evidence>
<dbReference type="OrthoDB" id="250175at2759"/>
<dbReference type="GO" id="GO:0003735">
    <property type="term" value="F:structural constituent of ribosome"/>
    <property type="evidence" value="ECO:0007669"/>
    <property type="project" value="InterPro"/>
</dbReference>
<dbReference type="GO" id="GO:0006412">
    <property type="term" value="P:translation"/>
    <property type="evidence" value="ECO:0007669"/>
    <property type="project" value="InterPro"/>
</dbReference>
<dbReference type="InterPro" id="IPR013823">
    <property type="entry name" value="Ribosomal_bL12_C"/>
</dbReference>
<name>A0A448YFI2_BRENA</name>
<dbReference type="Gene3D" id="1.20.5.710">
    <property type="entry name" value="Single helix bin"/>
    <property type="match status" value="1"/>
</dbReference>
<dbReference type="GO" id="GO:0005762">
    <property type="term" value="C:mitochondrial large ribosomal subunit"/>
    <property type="evidence" value="ECO:0007669"/>
    <property type="project" value="TreeGrafter"/>
</dbReference>
<reference evidence="6 7" key="1">
    <citation type="submission" date="2018-12" db="EMBL/GenBank/DDBJ databases">
        <authorList>
            <person name="Tiukova I."/>
            <person name="Dainat J."/>
        </authorList>
    </citation>
    <scope>NUCLEOTIDE SEQUENCE [LARGE SCALE GENOMIC DNA]</scope>
</reference>
<evidence type="ECO:0000256" key="1">
    <source>
        <dbReference type="ARBA" id="ARBA00007197"/>
    </source>
</evidence>
<dbReference type="Pfam" id="PF00542">
    <property type="entry name" value="Ribosomal_L12"/>
    <property type="match status" value="1"/>
</dbReference>
<evidence type="ECO:0000313" key="6">
    <source>
        <dbReference type="EMBL" id="VEU19715.1"/>
    </source>
</evidence>
<dbReference type="Proteomes" id="UP000290900">
    <property type="component" value="Unassembled WGS sequence"/>
</dbReference>
<dbReference type="Gene3D" id="3.30.1390.10">
    <property type="match status" value="1"/>
</dbReference>
<dbReference type="Pfam" id="PF16320">
    <property type="entry name" value="Ribosomal_L12_N"/>
    <property type="match status" value="1"/>
</dbReference>
<dbReference type="InterPro" id="IPR014719">
    <property type="entry name" value="Ribosomal_bL12_C/ClpS-like"/>
</dbReference>
<proteinExistence type="inferred from homology"/>
<feature type="domain" description="Large ribosomal subunit protein bL12 oligomerization" evidence="5">
    <location>
        <begin position="56"/>
        <end position="101"/>
    </location>
</feature>
<dbReference type="SUPFAM" id="SSF48300">
    <property type="entry name" value="Ribosomal protein L7/12, oligomerisation (N-terminal) domain"/>
    <property type="match status" value="1"/>
</dbReference>
<organism evidence="6 7">
    <name type="scientific">Brettanomyces naardenensis</name>
    <name type="common">Yeast</name>
    <dbReference type="NCBI Taxonomy" id="13370"/>
    <lineage>
        <taxon>Eukaryota</taxon>
        <taxon>Fungi</taxon>
        <taxon>Dikarya</taxon>
        <taxon>Ascomycota</taxon>
        <taxon>Saccharomycotina</taxon>
        <taxon>Pichiomycetes</taxon>
        <taxon>Pichiales</taxon>
        <taxon>Pichiaceae</taxon>
        <taxon>Brettanomyces</taxon>
    </lineage>
</organism>